<evidence type="ECO:0000256" key="3">
    <source>
        <dbReference type="ARBA" id="ARBA00023125"/>
    </source>
</evidence>
<dbReference type="InterPro" id="IPR007324">
    <property type="entry name" value="Sugar-bd_dom_put"/>
</dbReference>
<keyword evidence="7" id="KW-1185">Reference proteome</keyword>
<accession>A0ABN1G9V4</accession>
<dbReference type="InterPro" id="IPR051054">
    <property type="entry name" value="SorC_transcr_regulators"/>
</dbReference>
<protein>
    <submittedName>
        <fullName evidence="6">Sugar-binding transcriptional regulator</fullName>
    </submittedName>
</protein>
<dbReference type="Gene3D" id="1.10.10.10">
    <property type="entry name" value="Winged helix-like DNA-binding domain superfamily/Winged helix DNA-binding domain"/>
    <property type="match status" value="1"/>
</dbReference>
<keyword evidence="2" id="KW-0805">Transcription regulation</keyword>
<evidence type="ECO:0000313" key="7">
    <source>
        <dbReference type="Proteomes" id="UP001424441"/>
    </source>
</evidence>
<proteinExistence type="inferred from homology"/>
<evidence type="ECO:0000313" key="6">
    <source>
        <dbReference type="EMBL" id="GAA0606912.1"/>
    </source>
</evidence>
<dbReference type="PANTHER" id="PTHR34294">
    <property type="entry name" value="TRANSCRIPTIONAL REGULATOR-RELATED"/>
    <property type="match status" value="1"/>
</dbReference>
<dbReference type="InterPro" id="IPR037171">
    <property type="entry name" value="NagB/RpiA_transferase-like"/>
</dbReference>
<evidence type="ECO:0000256" key="2">
    <source>
        <dbReference type="ARBA" id="ARBA00023015"/>
    </source>
</evidence>
<feature type="domain" description="Sugar-binding" evidence="5">
    <location>
        <begin position="56"/>
        <end position="311"/>
    </location>
</feature>
<comment type="similarity">
    <text evidence="1">Belongs to the SorC transcriptional regulatory family.</text>
</comment>
<evidence type="ECO:0000259" key="5">
    <source>
        <dbReference type="Pfam" id="PF04198"/>
    </source>
</evidence>
<keyword evidence="3" id="KW-0238">DNA-binding</keyword>
<dbReference type="PANTHER" id="PTHR34294:SF1">
    <property type="entry name" value="TRANSCRIPTIONAL REGULATOR LSRR"/>
    <property type="match status" value="1"/>
</dbReference>
<keyword evidence="4" id="KW-0804">Transcription</keyword>
<gene>
    <name evidence="6" type="ORF">GCM10008943_23080</name>
</gene>
<dbReference type="EMBL" id="BAAADE010000004">
    <property type="protein sequence ID" value="GAA0606912.1"/>
    <property type="molecule type" value="Genomic_DNA"/>
</dbReference>
<sequence length="312" mass="34599">MMDQNDLIVRASWLYHVEGLTQAQIADRLYLTRRRVNEMLAQAHRDGVVKVSFNSKLADCVALEAELCQRFGLEDAIVVPTPEDASQIHKIMGRAVAAYLDRFIAAHNIRSFGVAWGSTLRETIQFMTPQPREDMEVHSMTGGLTQGTEINTFEIVRGFAQVFSAHCRYFVAPIYAESPESRDAIISQTVFRRTYETICNVDLAYFSVGDASNRSLQVRYGLPEGIGIEELKEHGAVGDLAGRFLNAEGKQLDHTINRQVLAPELTSLKTIRHRLIVGGGAHKVPIVTAILKGGHPTILAIDAESAKSILRQ</sequence>
<dbReference type="Pfam" id="PF04198">
    <property type="entry name" value="Sugar-bind"/>
    <property type="match status" value="1"/>
</dbReference>
<organism evidence="6 7">
    <name type="scientific">Paenochrobactrum glaciei</name>
    <dbReference type="NCBI Taxonomy" id="486407"/>
    <lineage>
        <taxon>Bacteria</taxon>
        <taxon>Pseudomonadati</taxon>
        <taxon>Pseudomonadota</taxon>
        <taxon>Alphaproteobacteria</taxon>
        <taxon>Hyphomicrobiales</taxon>
        <taxon>Brucellaceae</taxon>
        <taxon>Paenochrobactrum</taxon>
    </lineage>
</organism>
<dbReference type="SUPFAM" id="SSF100950">
    <property type="entry name" value="NagB/RpiA/CoA transferase-like"/>
    <property type="match status" value="1"/>
</dbReference>
<dbReference type="Gene3D" id="3.40.50.1360">
    <property type="match status" value="1"/>
</dbReference>
<reference evidence="6 7" key="1">
    <citation type="journal article" date="2019" name="Int. J. Syst. Evol. Microbiol.">
        <title>The Global Catalogue of Microorganisms (GCM) 10K type strain sequencing project: providing services to taxonomists for standard genome sequencing and annotation.</title>
        <authorList>
            <consortium name="The Broad Institute Genomics Platform"/>
            <consortium name="The Broad Institute Genome Sequencing Center for Infectious Disease"/>
            <person name="Wu L."/>
            <person name="Ma J."/>
        </authorList>
    </citation>
    <scope>NUCLEOTIDE SEQUENCE [LARGE SCALE GENOMIC DNA]</scope>
    <source>
        <strain evidence="6 7">JCM 15115</strain>
    </source>
</reference>
<evidence type="ECO:0000256" key="1">
    <source>
        <dbReference type="ARBA" id="ARBA00010466"/>
    </source>
</evidence>
<name>A0ABN1G9V4_9HYPH</name>
<dbReference type="Proteomes" id="UP001424441">
    <property type="component" value="Unassembled WGS sequence"/>
</dbReference>
<dbReference type="InterPro" id="IPR036388">
    <property type="entry name" value="WH-like_DNA-bd_sf"/>
</dbReference>
<comment type="caution">
    <text evidence="6">The sequence shown here is derived from an EMBL/GenBank/DDBJ whole genome shotgun (WGS) entry which is preliminary data.</text>
</comment>
<evidence type="ECO:0000256" key="4">
    <source>
        <dbReference type="ARBA" id="ARBA00023163"/>
    </source>
</evidence>